<name>A0A0F8WKM1_9ZZZZ</name>
<dbReference type="Gene3D" id="3.40.50.10310">
    <property type="entry name" value="Creatininase"/>
    <property type="match status" value="1"/>
</dbReference>
<comment type="caution">
    <text evidence="2">The sequence shown here is derived from an EMBL/GenBank/DDBJ whole genome shotgun (WGS) entry which is preliminary data.</text>
</comment>
<feature type="compositionally biased region" description="Basic and acidic residues" evidence="1">
    <location>
        <begin position="22"/>
        <end position="42"/>
    </location>
</feature>
<evidence type="ECO:0000256" key="1">
    <source>
        <dbReference type="SAM" id="MobiDB-lite"/>
    </source>
</evidence>
<gene>
    <name evidence="2" type="ORF">LCGC14_3055040</name>
</gene>
<dbReference type="SUPFAM" id="SSF102215">
    <property type="entry name" value="Creatininase"/>
    <property type="match status" value="1"/>
</dbReference>
<proteinExistence type="predicted"/>
<dbReference type="AlphaFoldDB" id="A0A0F8WKM1"/>
<dbReference type="Pfam" id="PF02633">
    <property type="entry name" value="Creatininase"/>
    <property type="match status" value="1"/>
</dbReference>
<dbReference type="InterPro" id="IPR003785">
    <property type="entry name" value="Creatininase/forma_Hydrolase"/>
</dbReference>
<feature type="region of interest" description="Disordered" evidence="1">
    <location>
        <begin position="1"/>
        <end position="62"/>
    </location>
</feature>
<feature type="compositionally biased region" description="Basic and acidic residues" evidence="1">
    <location>
        <begin position="53"/>
        <end position="62"/>
    </location>
</feature>
<protein>
    <submittedName>
        <fullName evidence="2">Uncharacterized protein</fullName>
    </submittedName>
</protein>
<reference evidence="2" key="1">
    <citation type="journal article" date="2015" name="Nature">
        <title>Complex archaea that bridge the gap between prokaryotes and eukaryotes.</title>
        <authorList>
            <person name="Spang A."/>
            <person name="Saw J.H."/>
            <person name="Jorgensen S.L."/>
            <person name="Zaremba-Niedzwiedzka K."/>
            <person name="Martijn J."/>
            <person name="Lind A.E."/>
            <person name="van Eijk R."/>
            <person name="Schleper C."/>
            <person name="Guy L."/>
            <person name="Ettema T.J."/>
        </authorList>
    </citation>
    <scope>NUCLEOTIDE SEQUENCE</scope>
</reference>
<feature type="non-terminal residue" evidence="2">
    <location>
        <position position="1"/>
    </location>
</feature>
<sequence>RRPGVRRRPIGVQPLIGAPEATAEKEEPQPHDDGHGGLDETSRVMAARPGLTKMDDLRPTDPRLDRIDHLAGATIAVEWYARNPNCYCGEADATDAPPERGEIQVEKCAVKLAKILKAVKDDTTAAELTRQFYDLAEGHGGQGAKNR</sequence>
<evidence type="ECO:0000313" key="2">
    <source>
        <dbReference type="EMBL" id="KKK57382.1"/>
    </source>
</evidence>
<dbReference type="InterPro" id="IPR024087">
    <property type="entry name" value="Creatininase-like_sf"/>
</dbReference>
<accession>A0A0F8WKM1</accession>
<dbReference type="EMBL" id="LAZR01064508">
    <property type="protein sequence ID" value="KKK57382.1"/>
    <property type="molecule type" value="Genomic_DNA"/>
</dbReference>
<organism evidence="2">
    <name type="scientific">marine sediment metagenome</name>
    <dbReference type="NCBI Taxonomy" id="412755"/>
    <lineage>
        <taxon>unclassified sequences</taxon>
        <taxon>metagenomes</taxon>
        <taxon>ecological metagenomes</taxon>
    </lineage>
</organism>